<evidence type="ECO:0000313" key="1">
    <source>
        <dbReference type="EMBL" id="SDD93506.1"/>
    </source>
</evidence>
<sequence>MHTTDTEKSYIRQLVITYRGMERIKTLTFRLGIYLYD</sequence>
<dbReference type="EMBL" id="FNAI01000003">
    <property type="protein sequence ID" value="SDD93506.1"/>
    <property type="molecule type" value="Genomic_DNA"/>
</dbReference>
<dbReference type="STRING" id="1391627.SAMN05216464_10386"/>
<proteinExistence type="predicted"/>
<keyword evidence="2" id="KW-1185">Reference proteome</keyword>
<reference evidence="1 2" key="1">
    <citation type="submission" date="2016-10" db="EMBL/GenBank/DDBJ databases">
        <authorList>
            <person name="de Groot N.N."/>
        </authorList>
    </citation>
    <scope>NUCLEOTIDE SEQUENCE [LARGE SCALE GENOMIC DNA]</scope>
    <source>
        <strain evidence="1 2">47C3B</strain>
    </source>
</reference>
<protein>
    <submittedName>
        <fullName evidence="1">Uncharacterized protein</fullName>
    </submittedName>
</protein>
<accession>A0A1G6YV94</accession>
<organism evidence="1 2">
    <name type="scientific">Mucilaginibacter pineti</name>
    <dbReference type="NCBI Taxonomy" id="1391627"/>
    <lineage>
        <taxon>Bacteria</taxon>
        <taxon>Pseudomonadati</taxon>
        <taxon>Bacteroidota</taxon>
        <taxon>Sphingobacteriia</taxon>
        <taxon>Sphingobacteriales</taxon>
        <taxon>Sphingobacteriaceae</taxon>
        <taxon>Mucilaginibacter</taxon>
    </lineage>
</organism>
<evidence type="ECO:0000313" key="2">
    <source>
        <dbReference type="Proteomes" id="UP000199072"/>
    </source>
</evidence>
<dbReference type="Proteomes" id="UP000199072">
    <property type="component" value="Unassembled WGS sequence"/>
</dbReference>
<gene>
    <name evidence="1" type="ORF">SAMN05216464_10386</name>
</gene>
<dbReference type="AlphaFoldDB" id="A0A1G6YV94"/>
<name>A0A1G6YV94_9SPHI</name>